<dbReference type="Proteomes" id="UP000010478">
    <property type="component" value="Chromosome"/>
</dbReference>
<evidence type="ECO:0000313" key="1">
    <source>
        <dbReference type="EMBL" id="AFZ07425.1"/>
    </source>
</evidence>
<organism evidence="1 2">
    <name type="scientific">Phormidium nigroviride PCC 7112</name>
    <dbReference type="NCBI Taxonomy" id="179408"/>
    <lineage>
        <taxon>Bacteria</taxon>
        <taxon>Bacillati</taxon>
        <taxon>Cyanobacteriota</taxon>
        <taxon>Cyanophyceae</taxon>
        <taxon>Oscillatoriophycideae</taxon>
        <taxon>Oscillatoriales</taxon>
        <taxon>Oscillatoriaceae</taxon>
        <taxon>Phormidium</taxon>
    </lineage>
</organism>
<reference evidence="1 2" key="1">
    <citation type="submission" date="2012-05" db="EMBL/GenBank/DDBJ databases">
        <title>Finished chromosome of genome of Oscillatoria sp. PCC 7112.</title>
        <authorList>
            <consortium name="US DOE Joint Genome Institute"/>
            <person name="Gugger M."/>
            <person name="Coursin T."/>
            <person name="Rippka R."/>
            <person name="Tandeau De Marsac N."/>
            <person name="Huntemann M."/>
            <person name="Wei C.-L."/>
            <person name="Han J."/>
            <person name="Detter J.C."/>
            <person name="Han C."/>
            <person name="Tapia R."/>
            <person name="Davenport K."/>
            <person name="Daligault H."/>
            <person name="Erkkila T."/>
            <person name="Gu W."/>
            <person name="Munk A.C.C."/>
            <person name="Teshima H."/>
            <person name="Xu Y."/>
            <person name="Chain P."/>
            <person name="Chen A."/>
            <person name="Krypides N."/>
            <person name="Mavromatis K."/>
            <person name="Markowitz V."/>
            <person name="Szeto E."/>
            <person name="Ivanova N."/>
            <person name="Mikhailova N."/>
            <person name="Ovchinnikova G."/>
            <person name="Pagani I."/>
            <person name="Pati A."/>
            <person name="Goodwin L."/>
            <person name="Peters L."/>
            <person name="Pitluck S."/>
            <person name="Woyke T."/>
            <person name="Kerfeld C."/>
        </authorList>
    </citation>
    <scope>NUCLEOTIDE SEQUENCE [LARGE SCALE GENOMIC DNA]</scope>
    <source>
        <strain evidence="1 2">PCC 7112</strain>
    </source>
</reference>
<proteinExistence type="predicted"/>
<gene>
    <name evidence="1" type="ORF">Osc7112_3030</name>
</gene>
<protein>
    <submittedName>
        <fullName evidence="1">Uncharacterized protein</fullName>
    </submittedName>
</protein>
<dbReference type="HOGENOM" id="CLU_2570511_0_0_3"/>
<dbReference type="KEGG" id="oni:Osc7112_3030"/>
<evidence type="ECO:0000313" key="2">
    <source>
        <dbReference type="Proteomes" id="UP000010478"/>
    </source>
</evidence>
<dbReference type="EMBL" id="CP003614">
    <property type="protein sequence ID" value="AFZ07425.1"/>
    <property type="molecule type" value="Genomic_DNA"/>
</dbReference>
<accession>K9VJK8</accession>
<dbReference type="AlphaFoldDB" id="K9VJK8"/>
<sequence>MLKKLLPGGGSFLFPGFDRISALKKVDFVQKPTLPVARTTCVFISGELSYLAINRAVFPRHQRWTKLPKSLQKWVILNLTD</sequence>
<keyword evidence="2" id="KW-1185">Reference proteome</keyword>
<dbReference type="eggNOG" id="ENOG50348HF">
    <property type="taxonomic scope" value="Bacteria"/>
</dbReference>
<name>K9VJK8_9CYAN</name>